<evidence type="ECO:0000256" key="6">
    <source>
        <dbReference type="ARBA" id="ARBA00022777"/>
    </source>
</evidence>
<protein>
    <recommendedName>
        <fullName evidence="2">histidine kinase</fullName>
        <ecNumber evidence="2">2.7.13.3</ecNumber>
    </recommendedName>
</protein>
<dbReference type="InterPro" id="IPR003661">
    <property type="entry name" value="HisK_dim/P_dom"/>
</dbReference>
<dbReference type="Pfam" id="PF02518">
    <property type="entry name" value="HATPase_c"/>
    <property type="match status" value="1"/>
</dbReference>
<name>A0A7V4WWL5_CALAY</name>
<dbReference type="InterPro" id="IPR001789">
    <property type="entry name" value="Sig_transdc_resp-reg_receiver"/>
</dbReference>
<dbReference type="Pfam" id="PF07495">
    <property type="entry name" value="Y_Y_Y"/>
    <property type="match status" value="1"/>
</dbReference>
<keyword evidence="5" id="KW-0547">Nucleotide-binding</keyword>
<dbReference type="InterPro" id="IPR013783">
    <property type="entry name" value="Ig-like_fold"/>
</dbReference>
<dbReference type="EMBL" id="DRQG01000117">
    <property type="protein sequence ID" value="HGY56611.1"/>
    <property type="molecule type" value="Genomic_DNA"/>
</dbReference>
<dbReference type="Gene3D" id="3.40.50.2300">
    <property type="match status" value="1"/>
</dbReference>
<evidence type="ECO:0000256" key="8">
    <source>
        <dbReference type="ARBA" id="ARBA00023012"/>
    </source>
</evidence>
<accession>A0A7V4WWL5</accession>
<dbReference type="InterPro" id="IPR011123">
    <property type="entry name" value="Y_Y_Y"/>
</dbReference>
<dbReference type="Gene3D" id="2.60.40.10">
    <property type="entry name" value="Immunoglobulins"/>
    <property type="match status" value="1"/>
</dbReference>
<dbReference type="SUPFAM" id="SSF63829">
    <property type="entry name" value="Calcium-dependent phosphotriesterase"/>
    <property type="match status" value="1"/>
</dbReference>
<keyword evidence="11" id="KW-0804">Transcription</keyword>
<dbReference type="SMART" id="SM00448">
    <property type="entry name" value="REC"/>
    <property type="match status" value="1"/>
</dbReference>
<evidence type="ECO:0000256" key="4">
    <source>
        <dbReference type="ARBA" id="ARBA00022679"/>
    </source>
</evidence>
<dbReference type="SUPFAM" id="SSF52172">
    <property type="entry name" value="CheY-like"/>
    <property type="match status" value="1"/>
</dbReference>
<dbReference type="SMART" id="SM00342">
    <property type="entry name" value="HTH_ARAC"/>
    <property type="match status" value="1"/>
</dbReference>
<dbReference type="SMART" id="SM00388">
    <property type="entry name" value="HisKA"/>
    <property type="match status" value="1"/>
</dbReference>
<dbReference type="InterPro" id="IPR018060">
    <property type="entry name" value="HTH_AraC"/>
</dbReference>
<dbReference type="PROSITE" id="PS50110">
    <property type="entry name" value="RESPONSE_REGULATORY"/>
    <property type="match status" value="1"/>
</dbReference>
<dbReference type="CDD" id="cd17574">
    <property type="entry name" value="REC_OmpR"/>
    <property type="match status" value="1"/>
</dbReference>
<dbReference type="InterPro" id="IPR003594">
    <property type="entry name" value="HATPase_dom"/>
</dbReference>
<keyword evidence="6" id="KW-0418">Kinase</keyword>
<evidence type="ECO:0000256" key="7">
    <source>
        <dbReference type="ARBA" id="ARBA00022840"/>
    </source>
</evidence>
<dbReference type="InterPro" id="IPR015943">
    <property type="entry name" value="WD40/YVTN_repeat-like_dom_sf"/>
</dbReference>
<dbReference type="FunFam" id="3.30.565.10:FF:000037">
    <property type="entry name" value="Hybrid sensor histidine kinase/response regulator"/>
    <property type="match status" value="1"/>
</dbReference>
<dbReference type="CDD" id="cd16922">
    <property type="entry name" value="HATPase_EvgS-ArcB-TorS-like"/>
    <property type="match status" value="1"/>
</dbReference>
<dbReference type="Gene3D" id="3.30.565.10">
    <property type="entry name" value="Histidine kinase-like ATPase, C-terminal domain"/>
    <property type="match status" value="1"/>
</dbReference>
<evidence type="ECO:0000259" key="14">
    <source>
        <dbReference type="PROSITE" id="PS50109"/>
    </source>
</evidence>
<dbReference type="GO" id="GO:0000155">
    <property type="term" value="F:phosphorelay sensor kinase activity"/>
    <property type="evidence" value="ECO:0007669"/>
    <property type="project" value="InterPro"/>
</dbReference>
<dbReference type="SUPFAM" id="SSF46689">
    <property type="entry name" value="Homeodomain-like"/>
    <property type="match status" value="1"/>
</dbReference>
<feature type="domain" description="HTH araC/xylS-type" evidence="13">
    <location>
        <begin position="1262"/>
        <end position="1361"/>
    </location>
</feature>
<evidence type="ECO:0000313" key="16">
    <source>
        <dbReference type="EMBL" id="HGY56611.1"/>
    </source>
</evidence>
<dbReference type="InterPro" id="IPR018062">
    <property type="entry name" value="HTH_AraC-typ_CS"/>
</dbReference>
<evidence type="ECO:0000256" key="10">
    <source>
        <dbReference type="ARBA" id="ARBA00023125"/>
    </source>
</evidence>
<dbReference type="EC" id="2.7.13.3" evidence="2"/>
<keyword evidence="7" id="KW-0067">ATP-binding</keyword>
<evidence type="ECO:0000256" key="11">
    <source>
        <dbReference type="ARBA" id="ARBA00023163"/>
    </source>
</evidence>
<dbReference type="Proteomes" id="UP000885779">
    <property type="component" value="Unassembled WGS sequence"/>
</dbReference>
<feature type="modified residue" description="4-aspartylphosphate" evidence="12">
    <location>
        <position position="1163"/>
    </location>
</feature>
<dbReference type="PRINTS" id="PR00344">
    <property type="entry name" value="BCTRLSENSOR"/>
</dbReference>
<reference evidence="16" key="1">
    <citation type="journal article" date="2020" name="mSystems">
        <title>Genome- and Community-Level Interaction Insights into Carbon Utilization and Element Cycling Functions of Hydrothermarchaeota in Hydrothermal Sediment.</title>
        <authorList>
            <person name="Zhou Z."/>
            <person name="Liu Y."/>
            <person name="Xu W."/>
            <person name="Pan J."/>
            <person name="Luo Z.H."/>
            <person name="Li M."/>
        </authorList>
    </citation>
    <scope>NUCLEOTIDE SEQUENCE [LARGE SCALE GENOMIC DNA]</scope>
    <source>
        <strain evidence="16">HyVt-577</strain>
    </source>
</reference>
<dbReference type="PROSITE" id="PS00041">
    <property type="entry name" value="HTH_ARAC_FAMILY_1"/>
    <property type="match status" value="1"/>
</dbReference>
<dbReference type="Pfam" id="PF00512">
    <property type="entry name" value="HisKA"/>
    <property type="match status" value="1"/>
</dbReference>
<dbReference type="InterPro" id="IPR005467">
    <property type="entry name" value="His_kinase_dom"/>
</dbReference>
<keyword evidence="8" id="KW-0902">Two-component regulatory system</keyword>
<dbReference type="CDD" id="cd00063">
    <property type="entry name" value="FN3"/>
    <property type="match status" value="1"/>
</dbReference>
<gene>
    <name evidence="16" type="ORF">ENK44_12955</name>
</gene>
<dbReference type="InterPro" id="IPR009057">
    <property type="entry name" value="Homeodomain-like_sf"/>
</dbReference>
<dbReference type="CDD" id="cd00082">
    <property type="entry name" value="HisKA"/>
    <property type="match status" value="1"/>
</dbReference>
<organism evidence="16">
    <name type="scientific">Caldithrix abyssi</name>
    <dbReference type="NCBI Taxonomy" id="187145"/>
    <lineage>
        <taxon>Bacteria</taxon>
        <taxon>Pseudomonadati</taxon>
        <taxon>Calditrichota</taxon>
        <taxon>Calditrichia</taxon>
        <taxon>Calditrichales</taxon>
        <taxon>Calditrichaceae</taxon>
        <taxon>Caldithrix</taxon>
    </lineage>
</organism>
<dbReference type="PANTHER" id="PTHR43547:SF2">
    <property type="entry name" value="HYBRID SIGNAL TRANSDUCTION HISTIDINE KINASE C"/>
    <property type="match status" value="1"/>
</dbReference>
<dbReference type="SUPFAM" id="SSF55874">
    <property type="entry name" value="ATPase domain of HSP90 chaperone/DNA topoisomerase II/histidine kinase"/>
    <property type="match status" value="1"/>
</dbReference>
<evidence type="ECO:0000256" key="12">
    <source>
        <dbReference type="PROSITE-ProRule" id="PRU00169"/>
    </source>
</evidence>
<proteinExistence type="predicted"/>
<dbReference type="InterPro" id="IPR036890">
    <property type="entry name" value="HATPase_C_sf"/>
</dbReference>
<dbReference type="PANTHER" id="PTHR43547">
    <property type="entry name" value="TWO-COMPONENT HISTIDINE KINASE"/>
    <property type="match status" value="1"/>
</dbReference>
<evidence type="ECO:0000259" key="13">
    <source>
        <dbReference type="PROSITE" id="PS01124"/>
    </source>
</evidence>
<evidence type="ECO:0000256" key="1">
    <source>
        <dbReference type="ARBA" id="ARBA00000085"/>
    </source>
</evidence>
<keyword evidence="3 12" id="KW-0597">Phosphoprotein</keyword>
<feature type="domain" description="Histidine kinase" evidence="14">
    <location>
        <begin position="845"/>
        <end position="1072"/>
    </location>
</feature>
<dbReference type="Gene3D" id="2.130.10.10">
    <property type="entry name" value="YVTN repeat-like/Quinoprotein amine dehydrogenase"/>
    <property type="match status" value="2"/>
</dbReference>
<dbReference type="InterPro" id="IPR011006">
    <property type="entry name" value="CheY-like_superfamily"/>
</dbReference>
<feature type="domain" description="Response regulatory" evidence="15">
    <location>
        <begin position="1115"/>
        <end position="1230"/>
    </location>
</feature>
<evidence type="ECO:0000256" key="2">
    <source>
        <dbReference type="ARBA" id="ARBA00012438"/>
    </source>
</evidence>
<dbReference type="Gene3D" id="1.10.287.130">
    <property type="match status" value="1"/>
</dbReference>
<dbReference type="PROSITE" id="PS01124">
    <property type="entry name" value="HTH_ARAC_FAMILY_2"/>
    <property type="match status" value="1"/>
</dbReference>
<dbReference type="InterPro" id="IPR036097">
    <property type="entry name" value="HisK_dim/P_sf"/>
</dbReference>
<keyword evidence="10" id="KW-0238">DNA-binding</keyword>
<evidence type="ECO:0000256" key="5">
    <source>
        <dbReference type="ARBA" id="ARBA00022741"/>
    </source>
</evidence>
<dbReference type="Pfam" id="PF00072">
    <property type="entry name" value="Response_reg"/>
    <property type="match status" value="1"/>
</dbReference>
<evidence type="ECO:0000256" key="9">
    <source>
        <dbReference type="ARBA" id="ARBA00023015"/>
    </source>
</evidence>
<dbReference type="PROSITE" id="PS50109">
    <property type="entry name" value="HIS_KIN"/>
    <property type="match status" value="1"/>
</dbReference>
<dbReference type="FunFam" id="1.10.287.130:FF:000045">
    <property type="entry name" value="Two-component system sensor histidine kinase/response regulator"/>
    <property type="match status" value="1"/>
</dbReference>
<dbReference type="SUPFAM" id="SSF47384">
    <property type="entry name" value="Homodimeric domain of signal transducing histidine kinase"/>
    <property type="match status" value="1"/>
</dbReference>
<comment type="caution">
    <text evidence="16">The sequence shown here is derived from an EMBL/GenBank/DDBJ whole genome shotgun (WGS) entry which is preliminary data.</text>
</comment>
<dbReference type="Gene3D" id="1.10.10.60">
    <property type="entry name" value="Homeodomain-like"/>
    <property type="match status" value="1"/>
</dbReference>
<dbReference type="GO" id="GO:0043565">
    <property type="term" value="F:sequence-specific DNA binding"/>
    <property type="evidence" value="ECO:0007669"/>
    <property type="project" value="InterPro"/>
</dbReference>
<dbReference type="FunFam" id="3.40.50.2300:FF:000138">
    <property type="entry name" value="Two-component system sensor histidine kinase/response regulator"/>
    <property type="match status" value="1"/>
</dbReference>
<evidence type="ECO:0000256" key="3">
    <source>
        <dbReference type="ARBA" id="ARBA00022553"/>
    </source>
</evidence>
<dbReference type="Pfam" id="PF12833">
    <property type="entry name" value="HTH_18"/>
    <property type="match status" value="1"/>
</dbReference>
<evidence type="ECO:0000259" key="15">
    <source>
        <dbReference type="PROSITE" id="PS50110"/>
    </source>
</evidence>
<dbReference type="GO" id="GO:0003700">
    <property type="term" value="F:DNA-binding transcription factor activity"/>
    <property type="evidence" value="ECO:0007669"/>
    <property type="project" value="InterPro"/>
</dbReference>
<keyword evidence="9" id="KW-0805">Transcription regulation</keyword>
<dbReference type="InterPro" id="IPR004358">
    <property type="entry name" value="Sig_transdc_His_kin-like_C"/>
</dbReference>
<sequence>MNITYRHKWFFLIWFILCFGSISDKIYAVPQKINVPGYEEKGLPLIRNYLPNEYGADDQNWAIIQDKRGIMYFGNNYGVLEYDGASWRLIPIPNEVVRSLAIDSDGCIYVGGHNEIGYLQPDSLGRLVYHSWVQQIPETERQFGHVWKALVHDNQIYFQSYSHIFRIRIHLQENGAPRISSIKIWRPETNFHLSFLVNGRYYVMQQNRGLFSIEGDRLQLVPDGDRLNRSTVFLMQPWSVKTNPDKATGNELILVYVKPSGFFLYDGKTFTPFKTETDVYLKKNILYMNSTFLPDGTLALGTIHGGLLLMNRNGKIIRIIDQQAGLADPTVYAAYPDKNGALWLALQNGIARINYNLPFTLFDERLGIDSEVNSIIRFKGRLYCATIRGLRVLAPAMKPGGAPRFKKIPGIDLQSWSLLKAKKLLLAASTDGVAEVRNERANLVSTSWHNALSLFQSKRDSNTVYVGLLDGLAMLKFRKSFWQDGGRIAGISEDVRYITEDHSGNLWLGTMLQKVIKLTPQPGGSFRINRYDLGGQIKNAYSLFNISNRIIAATQKGFMRYNPQSDRFMPDAKFPIHYRDNIRRFFQAATDNEKRIWIQEETMDRSRIYLLKNGMLKPLPLLQLAGDRKLGRRIYHDTLQPDVFWFGGSKKLVRFIYSPRDSTPEPAKNIVLLRKITLNNDSLLFGGTGKPQTINALPFKSNTLTFEFALPGAVGEAEVRYQYLLEGFNTGWSAWTSRNIKTFEQLPPGSYIFRVRARDGSGRVSRPVSFSFQINPPWYQAWWAYTLYLLLLILIIYTTLRSRLLFLERKAKKLETLVAERTQKIREQAEKLKEMDRLKSRFFANITHEFRTPLTLIMGQVESVLKSGIAEGEQAKLKMASRNTRRLQQLINQLLDLSKIEVQSLKLKRAPHELVRFLRGMVFSFESLAKQKMIRLNFYSEPENIILEFDSEKMEEVFENLLFNALKFTPPGGAVSVTIQIAEREKEELNNPAGKWAVIHVKDTGTGIAADKLPHIFDRFYQADSSKTRAYEGTGLGLALVKELVELHQGRVTVKSEPGLGTDFTVLLPLSERQEPIQKADTEDYQPKGITVLSNGTEQRQELSGERNTEKQTEMVLIIEDNSDMRAYLRQNLESRFRIREAENGKRGLQRAMEIMPDLIISDVMMPEMDGFELVSKLKKDEKTSHIPVILLTARASIDDKIDGIESGADAYLSKPFNQQELLARANNLIRTRRQLRERFSKATVIKPSEISAVSADQAFLEKVINIIETHIGDESFSVDILAAEAAFSTTHLNRKLRALIDQSAGQLIRSMRLQRAADLLLQKAGNVAEIAMQVGFSDQSSFTRSFKKQFGCPPGAYHKRS</sequence>
<keyword evidence="4" id="KW-0808">Transferase</keyword>
<dbReference type="SMART" id="SM00387">
    <property type="entry name" value="HATPase_c"/>
    <property type="match status" value="1"/>
</dbReference>
<dbReference type="GO" id="GO:0005524">
    <property type="term" value="F:ATP binding"/>
    <property type="evidence" value="ECO:0007669"/>
    <property type="project" value="UniProtKB-KW"/>
</dbReference>
<dbReference type="InterPro" id="IPR003961">
    <property type="entry name" value="FN3_dom"/>
</dbReference>
<comment type="catalytic activity">
    <reaction evidence="1">
        <text>ATP + protein L-histidine = ADP + protein N-phospho-L-histidine.</text>
        <dbReference type="EC" id="2.7.13.3"/>
    </reaction>
</comment>